<gene>
    <name evidence="3" type="ORF">CK203_016653</name>
</gene>
<name>A0A438J230_VITVI</name>
<dbReference type="PANTHER" id="PTHR35127:SF1">
    <property type="entry name" value="GENOME ASSEMBLY, CHROMOSOME: A10"/>
    <property type="match status" value="1"/>
</dbReference>
<dbReference type="AlphaFoldDB" id="A0A438J230"/>
<dbReference type="PANTHER" id="PTHR35127">
    <property type="entry name" value="OS03G0736900 PROTEIN"/>
    <property type="match status" value="1"/>
</dbReference>
<proteinExistence type="predicted"/>
<reference evidence="3 4" key="1">
    <citation type="journal article" date="2018" name="PLoS Genet.">
        <title>Population sequencing reveals clonal diversity and ancestral inbreeding in the grapevine cultivar Chardonnay.</title>
        <authorList>
            <person name="Roach M.J."/>
            <person name="Johnson D.L."/>
            <person name="Bohlmann J."/>
            <person name="van Vuuren H.J."/>
            <person name="Jones S.J."/>
            <person name="Pretorius I.S."/>
            <person name="Schmidt S.A."/>
            <person name="Borneman A.R."/>
        </authorList>
    </citation>
    <scope>NUCLEOTIDE SEQUENCE [LARGE SCALE GENOMIC DNA]</scope>
    <source>
        <strain evidence="4">cv. Chardonnay</strain>
        <tissue evidence="3">Leaf</tissue>
    </source>
</reference>
<evidence type="ECO:0000256" key="1">
    <source>
        <dbReference type="SAM" id="MobiDB-lite"/>
    </source>
</evidence>
<feature type="compositionally biased region" description="Acidic residues" evidence="1">
    <location>
        <begin position="278"/>
        <end position="294"/>
    </location>
</feature>
<evidence type="ECO:0000313" key="3">
    <source>
        <dbReference type="EMBL" id="RVX03021.1"/>
    </source>
</evidence>
<dbReference type="Proteomes" id="UP000288805">
    <property type="component" value="Unassembled WGS sequence"/>
</dbReference>
<evidence type="ECO:0000313" key="4">
    <source>
        <dbReference type="Proteomes" id="UP000288805"/>
    </source>
</evidence>
<evidence type="ECO:0000259" key="2">
    <source>
        <dbReference type="Pfam" id="PF25089"/>
    </source>
</evidence>
<sequence length="301" mass="33768">MRRKGQWSNTVARECHGGEKCILHTRSTFHNGVATWGLVLTRFSCFAISLPSCLPRGFTNSIYLTTWHNFRGGCSEIGILIEIQGIHLRYRIITGVDTAPLPKQYLIGRSRCSQNDWRVAKFSGWPTPSMAALGVRFGGNNALRSGDDLSQNHRRLPLPRNARPMTISSHVDSGAVKISSNLAKSKSKSRLCLEEFGGGKIESLTREKMDEWIRESVSEIVKNLREAPLLVEVYSDRNGGGTKLKTEKAVAEDWPHIESNWKIGEAQSPEGIMLVEELNNEADDDDNENDDDEENTKLWGW</sequence>
<accession>A0A438J230</accession>
<dbReference type="InterPro" id="IPR056706">
    <property type="entry name" value="DUF7804"/>
</dbReference>
<dbReference type="EMBL" id="QGNW01000067">
    <property type="protein sequence ID" value="RVX03021.1"/>
    <property type="molecule type" value="Genomic_DNA"/>
</dbReference>
<comment type="caution">
    <text evidence="3">The sequence shown here is derived from an EMBL/GenBank/DDBJ whole genome shotgun (WGS) entry which is preliminary data.</text>
</comment>
<dbReference type="Pfam" id="PF25089">
    <property type="entry name" value="DUF7804"/>
    <property type="match status" value="1"/>
</dbReference>
<protein>
    <recommendedName>
        <fullName evidence="2">DUF7804 domain-containing protein</fullName>
    </recommendedName>
</protein>
<feature type="region of interest" description="Disordered" evidence="1">
    <location>
        <begin position="278"/>
        <end position="301"/>
    </location>
</feature>
<feature type="domain" description="DUF7804" evidence="2">
    <location>
        <begin position="204"/>
        <end position="284"/>
    </location>
</feature>
<organism evidence="3 4">
    <name type="scientific">Vitis vinifera</name>
    <name type="common">Grape</name>
    <dbReference type="NCBI Taxonomy" id="29760"/>
    <lineage>
        <taxon>Eukaryota</taxon>
        <taxon>Viridiplantae</taxon>
        <taxon>Streptophyta</taxon>
        <taxon>Embryophyta</taxon>
        <taxon>Tracheophyta</taxon>
        <taxon>Spermatophyta</taxon>
        <taxon>Magnoliopsida</taxon>
        <taxon>eudicotyledons</taxon>
        <taxon>Gunneridae</taxon>
        <taxon>Pentapetalae</taxon>
        <taxon>rosids</taxon>
        <taxon>Vitales</taxon>
        <taxon>Vitaceae</taxon>
        <taxon>Viteae</taxon>
        <taxon>Vitis</taxon>
    </lineage>
</organism>